<dbReference type="STRING" id="869279.SE15_03150"/>
<protein>
    <submittedName>
        <fullName evidence="1">Uncharacterized protein</fullName>
    </submittedName>
</protein>
<comment type="caution">
    <text evidence="1">The sequence shown here is derived from an EMBL/GenBank/DDBJ whole genome shotgun (WGS) entry which is preliminary data.</text>
</comment>
<accession>A0A0P6Y597</accession>
<evidence type="ECO:0000313" key="1">
    <source>
        <dbReference type="EMBL" id="KPL84175.1"/>
    </source>
</evidence>
<organism evidence="1 2">
    <name type="scientific">Thermanaerothrix daxensis</name>
    <dbReference type="NCBI Taxonomy" id="869279"/>
    <lineage>
        <taxon>Bacteria</taxon>
        <taxon>Bacillati</taxon>
        <taxon>Chloroflexota</taxon>
        <taxon>Anaerolineae</taxon>
        <taxon>Anaerolineales</taxon>
        <taxon>Anaerolineaceae</taxon>
        <taxon>Thermanaerothrix</taxon>
    </lineage>
</organism>
<keyword evidence="2" id="KW-1185">Reference proteome</keyword>
<sequence>MIMAFRKHDYDLDDFERCEEHGCPLVQVAENVEPECLVEWVAERVAGRRVVDVVPPSTDPADYPHPALVLEGGMILPVVKALDTGTGKAAEMNLSLTGWAVNEVAYVVSEGPGGRMEYVTVVIADGQHAPILAGLNLDILIYLLEDAQFRRIEP</sequence>
<name>A0A0P6Y597_9CHLR</name>
<reference evidence="1 2" key="1">
    <citation type="submission" date="2015-07" db="EMBL/GenBank/DDBJ databases">
        <title>Whole genome sequence of Thermanaerothrix daxensis DSM 23592.</title>
        <authorList>
            <person name="Hemp J."/>
            <person name="Ward L.M."/>
            <person name="Pace L.A."/>
            <person name="Fischer W.W."/>
        </authorList>
    </citation>
    <scope>NUCLEOTIDE SEQUENCE [LARGE SCALE GENOMIC DNA]</scope>
    <source>
        <strain evidence="1 2">GNS-1</strain>
    </source>
</reference>
<dbReference type="EMBL" id="LGKO01000002">
    <property type="protein sequence ID" value="KPL84175.1"/>
    <property type="molecule type" value="Genomic_DNA"/>
</dbReference>
<proteinExistence type="predicted"/>
<dbReference type="RefSeq" id="WP_054520638.1">
    <property type="nucleotide sequence ID" value="NZ_LGKO01000002.1"/>
</dbReference>
<dbReference type="Proteomes" id="UP000050544">
    <property type="component" value="Unassembled WGS sequence"/>
</dbReference>
<dbReference type="AlphaFoldDB" id="A0A0P6Y597"/>
<gene>
    <name evidence="1" type="ORF">SE15_03150</name>
</gene>
<dbReference type="OrthoDB" id="159286at2"/>
<evidence type="ECO:0000313" key="2">
    <source>
        <dbReference type="Proteomes" id="UP000050544"/>
    </source>
</evidence>